<sequence>MGDKRKPTSPVEKEDLKKNRVDDESVSISTLGSLAEKHVVPNTCVSDKPDVISTQVPERFDANNLQTKNKILVECIRPIQENILIANVCDPIEKNLCNTSRRTEDNKTDEYGETRNKEDEAEQSKEESLVEEKSSKVVNLEENILEIAPEHDETLKRPRSPSPPYNQPQNDAKAGTIPPHEGSSKKFKHNEETSIDELRTVVGNEASTVCPEKTEAQNVLPITKPTIILTENNEKTATDSSVTAKRPGELGLAPEDDVSQHKTSRNLSDSADHSGSPDNSDKKLDVIEFCCLNSGDQALELNDSDQISEKSSVKESPVNILDLNDSSNCPRDNAASWEESRCLMVDDVFVRASPNEAALQPFQPRRKRQKHIINALQKIMEFYFSRANLSQDRFLRSKMSDDFYVDLPLFLTFNKVKSLTQELKLLQYAVRNSPFLGLSPDGLRVKRTLYYPKKENELDCIVYVDHLARNTTVDWIWEYFEQFGVVEFVSLPRYKDSHRCRGFAFIEFDTPESAVNAVEAHSPTGNPDISACTNYSNLDSLERSFNEEVHNVPDSSCHVDNENSPLGDRLHLPQDSNSVSNVTTTTADASAVVASEAECTDESQKASPKNLDHGIPRNEDLDVATPAERHQLQRRNSKTSRPLEKRKRSLLKRKTTDADHTDHLLVLPKRVWLQRREAYLAEQKKRLSMCKKIMKADRLQQEALKIDFDVPKPRKQMPVKNPGCVVRVTLDQPIEEKSSIISGVKAFCGSGVEFVDCSVGEKVFHVRFGSREGAHSFRYGSSWKNKSTIIEGAEEDVFWQRVQSCWIARITGPRIRKKVRGKQKVISRWRARQEALEGIGGEDGLPDHNNDQE</sequence>
<dbReference type="CTD" id="51574"/>
<dbReference type="SMART" id="SM00715">
    <property type="entry name" value="LA"/>
    <property type="match status" value="1"/>
</dbReference>
<dbReference type="Gene3D" id="3.30.70.330">
    <property type="match status" value="1"/>
</dbReference>
<evidence type="ECO:0000259" key="7">
    <source>
        <dbReference type="PROSITE" id="PS51939"/>
    </source>
</evidence>
<evidence type="ECO:0000259" key="6">
    <source>
        <dbReference type="PROSITE" id="PS50961"/>
    </source>
</evidence>
<feature type="domain" description="HTH La-type RNA-binding" evidence="6">
    <location>
        <begin position="366"/>
        <end position="455"/>
    </location>
</feature>
<feature type="domain" description="XRRM" evidence="7">
    <location>
        <begin position="719"/>
        <end position="831"/>
    </location>
</feature>
<dbReference type="InterPro" id="IPR012677">
    <property type="entry name" value="Nucleotide-bd_a/b_plait_sf"/>
</dbReference>
<dbReference type="InterPro" id="IPR036390">
    <property type="entry name" value="WH_DNA-bd_sf"/>
</dbReference>
<dbReference type="Proteomes" id="UP000694843">
    <property type="component" value="Unplaced"/>
</dbReference>
<feature type="region of interest" description="Disordered" evidence="4">
    <location>
        <begin position="1"/>
        <end position="25"/>
    </location>
</feature>
<dbReference type="GeneID" id="108680818"/>
<proteinExistence type="inferred from homology"/>
<evidence type="ECO:0000259" key="5">
    <source>
        <dbReference type="PROSITE" id="PS50102"/>
    </source>
</evidence>
<feature type="compositionally biased region" description="Basic and acidic residues" evidence="4">
    <location>
        <begin position="102"/>
        <end position="135"/>
    </location>
</feature>
<comment type="similarity">
    <text evidence="1">Belongs to the LARP7 family.</text>
</comment>
<dbReference type="InterPro" id="IPR045180">
    <property type="entry name" value="La_dom_prot"/>
</dbReference>
<feature type="domain" description="RRM" evidence="5">
    <location>
        <begin position="460"/>
        <end position="525"/>
    </location>
</feature>
<dbReference type="PROSITE" id="PS50961">
    <property type="entry name" value="HTH_LA"/>
    <property type="match status" value="1"/>
</dbReference>
<dbReference type="PANTHER" id="PTHR22792:SF62">
    <property type="entry name" value="LA-RELATED PROTEIN 7"/>
    <property type="match status" value="1"/>
</dbReference>
<feature type="region of interest" description="Disordered" evidence="4">
    <location>
        <begin position="102"/>
        <end position="194"/>
    </location>
</feature>
<evidence type="ECO:0000313" key="9">
    <source>
        <dbReference type="RefSeq" id="XP_018025220.1"/>
    </source>
</evidence>
<feature type="compositionally biased region" description="Basic and acidic residues" evidence="4">
    <location>
        <begin position="549"/>
        <end position="561"/>
    </location>
</feature>
<dbReference type="InterPro" id="IPR035979">
    <property type="entry name" value="RBD_domain_sf"/>
</dbReference>
<feature type="compositionally biased region" description="Basic and acidic residues" evidence="4">
    <location>
        <begin position="1"/>
        <end position="23"/>
    </location>
</feature>
<dbReference type="InterPro" id="IPR036388">
    <property type="entry name" value="WH-like_DNA-bd_sf"/>
</dbReference>
<accession>A0A8B7PGU2</accession>
<name>A0A8B7PGU2_HYAAZ</name>
<dbReference type="OrthoDB" id="439993at2759"/>
<dbReference type="Gene3D" id="1.10.10.10">
    <property type="entry name" value="Winged helix-like DNA-binding domain superfamily/Winged helix DNA-binding domain"/>
    <property type="match status" value="1"/>
</dbReference>
<dbReference type="Pfam" id="PF00076">
    <property type="entry name" value="RRM_1"/>
    <property type="match status" value="1"/>
</dbReference>
<feature type="compositionally biased region" description="Basic and acidic residues" evidence="4">
    <location>
        <begin position="610"/>
        <end position="620"/>
    </location>
</feature>
<dbReference type="GO" id="GO:0003723">
    <property type="term" value="F:RNA binding"/>
    <property type="evidence" value="ECO:0007669"/>
    <property type="project" value="UniProtKB-UniRule"/>
</dbReference>
<feature type="region of interest" description="Disordered" evidence="4">
    <location>
        <begin position="231"/>
        <end position="280"/>
    </location>
</feature>
<evidence type="ECO:0000256" key="1">
    <source>
        <dbReference type="ARBA" id="ARBA00008680"/>
    </source>
</evidence>
<protein>
    <submittedName>
        <fullName evidence="9">La-related protein 7</fullName>
    </submittedName>
</protein>
<evidence type="ECO:0000256" key="4">
    <source>
        <dbReference type="SAM" id="MobiDB-lite"/>
    </source>
</evidence>
<dbReference type="RefSeq" id="XP_018025220.1">
    <property type="nucleotide sequence ID" value="XM_018169731.2"/>
</dbReference>
<organism evidence="8 9">
    <name type="scientific">Hyalella azteca</name>
    <name type="common">Amphipod</name>
    <dbReference type="NCBI Taxonomy" id="294128"/>
    <lineage>
        <taxon>Eukaryota</taxon>
        <taxon>Metazoa</taxon>
        <taxon>Ecdysozoa</taxon>
        <taxon>Arthropoda</taxon>
        <taxon>Crustacea</taxon>
        <taxon>Multicrustacea</taxon>
        <taxon>Malacostraca</taxon>
        <taxon>Eumalacostraca</taxon>
        <taxon>Peracarida</taxon>
        <taxon>Amphipoda</taxon>
        <taxon>Senticaudata</taxon>
        <taxon>Talitrida</taxon>
        <taxon>Talitroidea</taxon>
        <taxon>Hyalellidae</taxon>
        <taxon>Hyalella</taxon>
    </lineage>
</organism>
<dbReference type="InterPro" id="IPR006630">
    <property type="entry name" value="La_HTH"/>
</dbReference>
<evidence type="ECO:0000256" key="3">
    <source>
        <dbReference type="PROSITE-ProRule" id="PRU00332"/>
    </source>
</evidence>
<dbReference type="PANTHER" id="PTHR22792">
    <property type="entry name" value="LUPUS LA PROTEIN-RELATED"/>
    <property type="match status" value="1"/>
</dbReference>
<gene>
    <name evidence="9" type="primary">LOC108680818</name>
</gene>
<dbReference type="PROSITE" id="PS51939">
    <property type="entry name" value="XRRM"/>
    <property type="match status" value="1"/>
</dbReference>
<dbReference type="SUPFAM" id="SSF46785">
    <property type="entry name" value="Winged helix' DNA-binding domain"/>
    <property type="match status" value="1"/>
</dbReference>
<evidence type="ECO:0000256" key="2">
    <source>
        <dbReference type="ARBA" id="ARBA00022884"/>
    </source>
</evidence>
<feature type="compositionally biased region" description="Basic residues" evidence="4">
    <location>
        <begin position="632"/>
        <end position="653"/>
    </location>
</feature>
<reference evidence="9" key="1">
    <citation type="submission" date="2025-08" db="UniProtKB">
        <authorList>
            <consortium name="RefSeq"/>
        </authorList>
    </citation>
    <scope>IDENTIFICATION</scope>
    <source>
        <tissue evidence="9">Whole organism</tissue>
    </source>
</reference>
<feature type="compositionally biased region" description="Low complexity" evidence="4">
    <location>
        <begin position="575"/>
        <end position="595"/>
    </location>
</feature>
<evidence type="ECO:0000313" key="8">
    <source>
        <dbReference type="Proteomes" id="UP000694843"/>
    </source>
</evidence>
<dbReference type="AlphaFoldDB" id="A0A8B7PGU2"/>
<dbReference type="GO" id="GO:1990904">
    <property type="term" value="C:ribonucleoprotein complex"/>
    <property type="evidence" value="ECO:0007669"/>
    <property type="project" value="UniProtKB-UniRule"/>
</dbReference>
<keyword evidence="8" id="KW-1185">Reference proteome</keyword>
<dbReference type="PROSITE" id="PS50102">
    <property type="entry name" value="RRM"/>
    <property type="match status" value="1"/>
</dbReference>
<dbReference type="InterPro" id="IPR000504">
    <property type="entry name" value="RRM_dom"/>
</dbReference>
<dbReference type="KEGG" id="hazt:108680818"/>
<dbReference type="CDD" id="cd07323">
    <property type="entry name" value="LAM"/>
    <property type="match status" value="1"/>
</dbReference>
<keyword evidence="2 3" id="KW-0694">RNA-binding</keyword>
<dbReference type="InterPro" id="IPR014886">
    <property type="entry name" value="La_xRRM"/>
</dbReference>
<feature type="region of interest" description="Disordered" evidence="4">
    <location>
        <begin position="549"/>
        <end position="655"/>
    </location>
</feature>
<dbReference type="SUPFAM" id="SSF54928">
    <property type="entry name" value="RNA-binding domain, RBD"/>
    <property type="match status" value="1"/>
</dbReference>
<dbReference type="Pfam" id="PF05383">
    <property type="entry name" value="La"/>
    <property type="match status" value="1"/>
</dbReference>
<dbReference type="SMART" id="SM00360">
    <property type="entry name" value="RRM"/>
    <property type="match status" value="1"/>
</dbReference>